<feature type="domain" description="Pseudouridine synthase RsuA/RluA-like" evidence="2">
    <location>
        <begin position="65"/>
        <end position="146"/>
    </location>
</feature>
<keyword evidence="4" id="KW-1185">Reference proteome</keyword>
<dbReference type="SUPFAM" id="SSF55120">
    <property type="entry name" value="Pseudouridine synthase"/>
    <property type="match status" value="1"/>
</dbReference>
<dbReference type="GO" id="GO:0009982">
    <property type="term" value="F:pseudouridine synthase activity"/>
    <property type="evidence" value="ECO:0007669"/>
    <property type="project" value="InterPro"/>
</dbReference>
<protein>
    <submittedName>
        <fullName evidence="3">PUS9 protein</fullName>
    </submittedName>
</protein>
<proteinExistence type="predicted"/>
<dbReference type="PROSITE" id="PS01129">
    <property type="entry name" value="PSI_RLU"/>
    <property type="match status" value="1"/>
</dbReference>
<dbReference type="InterPro" id="IPR050188">
    <property type="entry name" value="RluA_PseudoU_synthase"/>
</dbReference>
<dbReference type="OrthoDB" id="411545at2759"/>
<reference evidence="3" key="1">
    <citation type="submission" date="2021-02" db="EMBL/GenBank/DDBJ databases">
        <authorList>
            <person name="Dougan E. K."/>
            <person name="Rhodes N."/>
            <person name="Thang M."/>
            <person name="Chan C."/>
        </authorList>
    </citation>
    <scope>NUCLEOTIDE SEQUENCE</scope>
</reference>
<gene>
    <name evidence="3" type="primary">PUS9</name>
    <name evidence="3" type="ORF">SNAT2548_LOCUS16166</name>
</gene>
<dbReference type="InterPro" id="IPR020103">
    <property type="entry name" value="PsdUridine_synth_cat_dom_sf"/>
</dbReference>
<accession>A0A812NDH9</accession>
<dbReference type="Gene3D" id="3.30.2350.10">
    <property type="entry name" value="Pseudouridine synthase"/>
    <property type="match status" value="1"/>
</dbReference>
<organism evidence="3 4">
    <name type="scientific">Symbiodinium natans</name>
    <dbReference type="NCBI Taxonomy" id="878477"/>
    <lineage>
        <taxon>Eukaryota</taxon>
        <taxon>Sar</taxon>
        <taxon>Alveolata</taxon>
        <taxon>Dinophyceae</taxon>
        <taxon>Suessiales</taxon>
        <taxon>Symbiodiniaceae</taxon>
        <taxon>Symbiodinium</taxon>
    </lineage>
</organism>
<dbReference type="PANTHER" id="PTHR21600">
    <property type="entry name" value="MITOCHONDRIAL RNA PSEUDOURIDINE SYNTHASE"/>
    <property type="match status" value="1"/>
</dbReference>
<dbReference type="Proteomes" id="UP000604046">
    <property type="component" value="Unassembled WGS sequence"/>
</dbReference>
<feature type="region of interest" description="Disordered" evidence="1">
    <location>
        <begin position="186"/>
        <end position="215"/>
    </location>
</feature>
<evidence type="ECO:0000256" key="1">
    <source>
        <dbReference type="SAM" id="MobiDB-lite"/>
    </source>
</evidence>
<evidence type="ECO:0000313" key="4">
    <source>
        <dbReference type="Proteomes" id="UP000604046"/>
    </source>
</evidence>
<dbReference type="PANTHER" id="PTHR21600:SF40">
    <property type="entry name" value="PSEUDOURIDYLATE SYNTHASE RPUSD2"/>
    <property type="match status" value="1"/>
</dbReference>
<evidence type="ECO:0000259" key="2">
    <source>
        <dbReference type="Pfam" id="PF00849"/>
    </source>
</evidence>
<name>A0A812NDH9_9DINO</name>
<dbReference type="GO" id="GO:0000455">
    <property type="term" value="P:enzyme-directed rRNA pseudouridine synthesis"/>
    <property type="evidence" value="ECO:0007669"/>
    <property type="project" value="TreeGrafter"/>
</dbReference>
<evidence type="ECO:0000313" key="3">
    <source>
        <dbReference type="EMBL" id="CAE7307740.1"/>
    </source>
</evidence>
<comment type="caution">
    <text evidence="3">The sequence shown here is derived from an EMBL/GenBank/DDBJ whole genome shotgun (WGS) entry which is preliminary data.</text>
</comment>
<dbReference type="InterPro" id="IPR006224">
    <property type="entry name" value="PsdUridine_synth_RluA-like_CS"/>
</dbReference>
<dbReference type="AlphaFoldDB" id="A0A812NDH9"/>
<dbReference type="GO" id="GO:0003723">
    <property type="term" value="F:RNA binding"/>
    <property type="evidence" value="ECO:0007669"/>
    <property type="project" value="InterPro"/>
</dbReference>
<dbReference type="EMBL" id="CAJNDS010002076">
    <property type="protein sequence ID" value="CAE7307740.1"/>
    <property type="molecule type" value="Genomic_DNA"/>
</dbReference>
<dbReference type="Pfam" id="PF00849">
    <property type="entry name" value="PseudoU_synth_2"/>
    <property type="match status" value="1"/>
</dbReference>
<sequence>MLEEFGLSADYVRTAAAEGRLRVGGHPAEPELILENGDVVTHTYMMKEPSIPSEAVEVLAENASVLVVRKPAGLPCHPQGRYQRCSLTEILRVSHLKDPAGYLHPVNRLDRQTSGVVLLAKTRKAYMALAQEHGAGLRKLYLAGVCGTFDAAAAAERWPQWILRRDTTEGDEEAAWLCVARTLRGGLPPTPTGGEASPQPTVDGGGGHHRSREER</sequence>
<dbReference type="InterPro" id="IPR006145">
    <property type="entry name" value="PsdUridine_synth_RsuA/RluA"/>
</dbReference>